<reference evidence="1 2" key="1">
    <citation type="submission" date="2015-06" db="EMBL/GenBank/DDBJ databases">
        <title>Improved classification and identification of acetic acid bacteria using matrix-assisted laser desorption/ionization time-of-flight mass spectrometry; Gluconobacter nephelii and Gluconobacter uchimurae are later heterotypic synonyms of Gluconobacter japonicus and Gluconobacter oxydans, respectively.</title>
        <authorList>
            <person name="Li L."/>
            <person name="Cleenwerck I."/>
            <person name="De Vuyst L."/>
            <person name="Vandamme P."/>
        </authorList>
    </citation>
    <scope>NUCLEOTIDE SEQUENCE [LARGE SCALE GENOMIC DNA]</scope>
    <source>
        <strain evidence="1 2">LMG 1699</strain>
    </source>
</reference>
<dbReference type="Proteomes" id="UP000075377">
    <property type="component" value="Unassembled WGS sequence"/>
</dbReference>
<comment type="caution">
    <text evidence="1">The sequence shown here is derived from an EMBL/GenBank/DDBJ whole genome shotgun (WGS) entry which is preliminary data.</text>
</comment>
<dbReference type="EMBL" id="LHZX01000209">
    <property type="protein sequence ID" value="KXV70760.1"/>
    <property type="molecule type" value="Genomic_DNA"/>
</dbReference>
<name>A0A149URZ3_9PROT</name>
<evidence type="ECO:0000313" key="2">
    <source>
        <dbReference type="Proteomes" id="UP000075377"/>
    </source>
</evidence>
<dbReference type="AlphaFoldDB" id="A0A149URZ3"/>
<evidence type="ECO:0000313" key="1">
    <source>
        <dbReference type="EMBL" id="KXV70760.1"/>
    </source>
</evidence>
<proteinExistence type="predicted"/>
<organism evidence="1 2">
    <name type="scientific">Acetobacter malorum</name>
    <dbReference type="NCBI Taxonomy" id="178901"/>
    <lineage>
        <taxon>Bacteria</taxon>
        <taxon>Pseudomonadati</taxon>
        <taxon>Pseudomonadota</taxon>
        <taxon>Alphaproteobacteria</taxon>
        <taxon>Acetobacterales</taxon>
        <taxon>Acetobacteraceae</taxon>
        <taxon>Acetobacter</taxon>
    </lineage>
</organism>
<gene>
    <name evidence="1" type="ORF">AD951_02285</name>
</gene>
<accession>A0A149URZ3</accession>
<protein>
    <submittedName>
        <fullName evidence="1">Uncharacterized protein</fullName>
    </submittedName>
</protein>
<sequence length="67" mass="7527">MFMFLTGLTVLTPKISLDKIPTKNSNMKIDPSILKNSIEYESKDIAATQNGSLFSFLIKIKYIGTKK</sequence>